<dbReference type="OrthoDB" id="3557394at2759"/>
<protein>
    <submittedName>
        <fullName evidence="2 4">HET-domain-containing protein</fullName>
    </submittedName>
</protein>
<proteinExistence type="predicted"/>
<reference evidence="4" key="3">
    <citation type="submission" date="2025-04" db="UniProtKB">
        <authorList>
            <consortium name="RefSeq"/>
        </authorList>
    </citation>
    <scope>IDENTIFICATION</scope>
    <source>
        <strain evidence="4">CBS 304.34</strain>
    </source>
</reference>
<reference evidence="2 4" key="1">
    <citation type="journal article" date="2020" name="Stud. Mycol.">
        <title>101 Dothideomycetes genomes: a test case for predicting lifestyles and emergence of pathogens.</title>
        <authorList>
            <person name="Haridas S."/>
            <person name="Albert R."/>
            <person name="Binder M."/>
            <person name="Bloem J."/>
            <person name="Labutti K."/>
            <person name="Salamov A."/>
            <person name="Andreopoulos B."/>
            <person name="Baker S."/>
            <person name="Barry K."/>
            <person name="Bills G."/>
            <person name="Bluhm B."/>
            <person name="Cannon C."/>
            <person name="Castanera R."/>
            <person name="Culley D."/>
            <person name="Daum C."/>
            <person name="Ezra D."/>
            <person name="Gonzalez J."/>
            <person name="Henrissat B."/>
            <person name="Kuo A."/>
            <person name="Liang C."/>
            <person name="Lipzen A."/>
            <person name="Lutzoni F."/>
            <person name="Magnuson J."/>
            <person name="Mondo S."/>
            <person name="Nolan M."/>
            <person name="Ohm R."/>
            <person name="Pangilinan J."/>
            <person name="Park H.-J."/>
            <person name="Ramirez L."/>
            <person name="Alfaro M."/>
            <person name="Sun H."/>
            <person name="Tritt A."/>
            <person name="Yoshinaga Y."/>
            <person name="Zwiers L.-H."/>
            <person name="Turgeon B."/>
            <person name="Goodwin S."/>
            <person name="Spatafora J."/>
            <person name="Crous P."/>
            <person name="Grigoriev I."/>
        </authorList>
    </citation>
    <scope>NUCLEOTIDE SEQUENCE</scope>
    <source>
        <strain evidence="2 4">CBS 304.34</strain>
    </source>
</reference>
<reference evidence="4" key="2">
    <citation type="submission" date="2020-04" db="EMBL/GenBank/DDBJ databases">
        <authorList>
            <consortium name="NCBI Genome Project"/>
        </authorList>
    </citation>
    <scope>NUCLEOTIDE SEQUENCE</scope>
    <source>
        <strain evidence="4">CBS 304.34</strain>
    </source>
</reference>
<organism evidence="2">
    <name type="scientific">Mytilinidion resinicola</name>
    <dbReference type="NCBI Taxonomy" id="574789"/>
    <lineage>
        <taxon>Eukaryota</taxon>
        <taxon>Fungi</taxon>
        <taxon>Dikarya</taxon>
        <taxon>Ascomycota</taxon>
        <taxon>Pezizomycotina</taxon>
        <taxon>Dothideomycetes</taxon>
        <taxon>Pleosporomycetidae</taxon>
        <taxon>Mytilinidiales</taxon>
        <taxon>Mytilinidiaceae</taxon>
        <taxon>Mytilinidion</taxon>
    </lineage>
</organism>
<gene>
    <name evidence="2 4" type="ORF">BDZ99DRAFT_433510</name>
</gene>
<feature type="domain" description="Heterokaryon incompatibility" evidence="1">
    <location>
        <begin position="47"/>
        <end position="192"/>
    </location>
</feature>
<dbReference type="InterPro" id="IPR010730">
    <property type="entry name" value="HET"/>
</dbReference>
<dbReference type="Pfam" id="PF26639">
    <property type="entry name" value="Het-6_barrel"/>
    <property type="match status" value="1"/>
</dbReference>
<evidence type="ECO:0000313" key="4">
    <source>
        <dbReference type="RefSeq" id="XP_033583313.1"/>
    </source>
</evidence>
<dbReference type="EMBL" id="MU003693">
    <property type="protein sequence ID" value="KAF2816349.1"/>
    <property type="molecule type" value="Genomic_DNA"/>
</dbReference>
<evidence type="ECO:0000313" key="2">
    <source>
        <dbReference type="EMBL" id="KAF2816349.1"/>
    </source>
</evidence>
<evidence type="ECO:0000259" key="1">
    <source>
        <dbReference type="Pfam" id="PF06985"/>
    </source>
</evidence>
<dbReference type="PANTHER" id="PTHR24148">
    <property type="entry name" value="ANKYRIN REPEAT DOMAIN-CONTAINING PROTEIN 39 HOMOLOG-RELATED"/>
    <property type="match status" value="1"/>
</dbReference>
<dbReference type="Proteomes" id="UP000504636">
    <property type="component" value="Unplaced"/>
</dbReference>
<dbReference type="RefSeq" id="XP_033583313.1">
    <property type="nucleotide sequence ID" value="XM_033717400.1"/>
</dbReference>
<dbReference type="GeneID" id="54458293"/>
<sequence length="596" mass="67612">MGDTGYSGSTIDYTAQQFRLLRLLPGDWTDPITCEAETASFTENPTYYTLSYVWGDVKDTISITLNGSQCLVTRNLWYALRRIRAHGIVEESRIWIDAICIDQSNSSEKTHQVGMMAQIYKNCKEVLIWLGEFEERKGRRESAHIATVNKSKCFEFKADKQISDSPYLRRFREAMRFVERNPWFTRVWVIQEYTLPKATSVLFATIRMPFEAFVAARENSGAHESAGCCQAWENDLSLLRLSIYAFDILADLKKRLRERKWSLLDLCDYYSDRSATNGVDRVYAMLGLASDWLGGEPMLPDYSLPVSTVYTQVCADFINAKKRLYYLSYISGRRRDVESDLPSWAIDWEDPIHKENYHHLRVDLVKRYETAWSYDAAILADGNLLRATGRAFDAVSTVCGIMDVTADEDCYMQTLAEWLTTVGLGMGSRGSEMLYPNGTALPAAWWRGVCGDAILDGTDSRRLARHESQALSTLSTTHVWETTFKALKKTGPQDPTILWESSNGKQVRVRDIWSTIVANIQQRRLFKTQMGFIGFGPGDTTVGDPVWVLSGGYTPFVLRAIKQKEGPSCYELVGSCYVHGIMDGEADAPTETVYIR</sequence>
<dbReference type="InterPro" id="IPR052895">
    <property type="entry name" value="HetReg/Transcr_Mod"/>
</dbReference>
<evidence type="ECO:0000313" key="3">
    <source>
        <dbReference type="Proteomes" id="UP000504636"/>
    </source>
</evidence>
<keyword evidence="3" id="KW-1185">Reference proteome</keyword>
<name>A0A6A6Z6L5_9PEZI</name>
<dbReference type="Pfam" id="PF06985">
    <property type="entry name" value="HET"/>
    <property type="match status" value="1"/>
</dbReference>
<dbReference type="AlphaFoldDB" id="A0A6A6Z6L5"/>
<accession>A0A6A6Z6L5</accession>
<dbReference type="PANTHER" id="PTHR24148:SF73">
    <property type="entry name" value="HET DOMAIN PROTEIN (AFU_ORTHOLOGUE AFUA_8G01020)"/>
    <property type="match status" value="1"/>
</dbReference>